<dbReference type="AlphaFoldDB" id="A0A2N9JF21"/>
<keyword evidence="4" id="KW-1185">Reference proteome</keyword>
<feature type="transmembrane region" description="Helical" evidence="1">
    <location>
        <begin position="199"/>
        <end position="218"/>
    </location>
</feature>
<organism evidence="3 4">
    <name type="scientific">Micropruina glycogenica</name>
    <dbReference type="NCBI Taxonomy" id="75385"/>
    <lineage>
        <taxon>Bacteria</taxon>
        <taxon>Bacillati</taxon>
        <taxon>Actinomycetota</taxon>
        <taxon>Actinomycetes</taxon>
        <taxon>Propionibacteriales</taxon>
        <taxon>Nocardioidaceae</taxon>
        <taxon>Micropruina</taxon>
    </lineage>
</organism>
<dbReference type="GO" id="GO:0004175">
    <property type="term" value="F:endopeptidase activity"/>
    <property type="evidence" value="ECO:0007669"/>
    <property type="project" value="UniProtKB-ARBA"/>
</dbReference>
<evidence type="ECO:0000259" key="2">
    <source>
        <dbReference type="Pfam" id="PF02517"/>
    </source>
</evidence>
<keyword evidence="1" id="KW-0472">Membrane</keyword>
<evidence type="ECO:0000256" key="1">
    <source>
        <dbReference type="SAM" id="Phobius"/>
    </source>
</evidence>
<dbReference type="GO" id="GO:0080120">
    <property type="term" value="P:CAAX-box protein maturation"/>
    <property type="evidence" value="ECO:0007669"/>
    <property type="project" value="UniProtKB-ARBA"/>
</dbReference>
<evidence type="ECO:0000313" key="4">
    <source>
        <dbReference type="Proteomes" id="UP000238164"/>
    </source>
</evidence>
<dbReference type="OrthoDB" id="2680086at2"/>
<feature type="transmembrane region" description="Helical" evidence="1">
    <location>
        <begin position="224"/>
        <end position="242"/>
    </location>
</feature>
<feature type="transmembrane region" description="Helical" evidence="1">
    <location>
        <begin position="279"/>
        <end position="302"/>
    </location>
</feature>
<feature type="transmembrane region" description="Helical" evidence="1">
    <location>
        <begin position="90"/>
        <end position="113"/>
    </location>
</feature>
<accession>A0A2N9JF21</accession>
<dbReference type="PANTHER" id="PTHR36435:SF1">
    <property type="entry name" value="CAAX AMINO TERMINAL PROTEASE FAMILY PROTEIN"/>
    <property type="match status" value="1"/>
</dbReference>
<dbReference type="InterPro" id="IPR003675">
    <property type="entry name" value="Rce1/LyrA-like_dom"/>
</dbReference>
<feature type="transmembrane region" description="Helical" evidence="1">
    <location>
        <begin position="43"/>
        <end position="70"/>
    </location>
</feature>
<feature type="transmembrane region" description="Helical" evidence="1">
    <location>
        <begin position="134"/>
        <end position="154"/>
    </location>
</feature>
<dbReference type="Pfam" id="PF02517">
    <property type="entry name" value="Rce1-like"/>
    <property type="match status" value="1"/>
</dbReference>
<dbReference type="PANTHER" id="PTHR36435">
    <property type="entry name" value="SLR1288 PROTEIN"/>
    <property type="match status" value="1"/>
</dbReference>
<keyword evidence="1" id="KW-0812">Transmembrane</keyword>
<dbReference type="InterPro" id="IPR052710">
    <property type="entry name" value="CAAX_protease"/>
</dbReference>
<feature type="transmembrane region" description="Helical" evidence="1">
    <location>
        <begin position="166"/>
        <end position="187"/>
    </location>
</feature>
<keyword evidence="1" id="KW-1133">Transmembrane helix</keyword>
<reference evidence="3 4" key="1">
    <citation type="submission" date="2018-02" db="EMBL/GenBank/DDBJ databases">
        <authorList>
            <person name="Cohen D.B."/>
            <person name="Kent A.D."/>
        </authorList>
    </citation>
    <scope>NUCLEOTIDE SEQUENCE [LARGE SCALE GENOMIC DNA]</scope>
    <source>
        <strain evidence="3">1</strain>
    </source>
</reference>
<dbReference type="EMBL" id="LT985188">
    <property type="protein sequence ID" value="SPD86721.1"/>
    <property type="molecule type" value="Genomic_DNA"/>
</dbReference>
<evidence type="ECO:0000313" key="3">
    <source>
        <dbReference type="EMBL" id="SPD86721.1"/>
    </source>
</evidence>
<gene>
    <name evidence="3" type="ORF">MPLG2_1685</name>
</gene>
<proteinExistence type="predicted"/>
<dbReference type="RefSeq" id="WP_105185617.1">
    <property type="nucleotide sequence ID" value="NZ_BAAAGO010000039.1"/>
</dbReference>
<protein>
    <recommendedName>
        <fullName evidence="2">CAAX prenyl protease 2/Lysostaphin resistance protein A-like domain-containing protein</fullName>
    </recommendedName>
</protein>
<dbReference type="Proteomes" id="UP000238164">
    <property type="component" value="Chromosome 1"/>
</dbReference>
<feature type="domain" description="CAAX prenyl protease 2/Lysostaphin resistance protein A-like" evidence="2">
    <location>
        <begin position="167"/>
        <end position="260"/>
    </location>
</feature>
<dbReference type="KEGG" id="mgg:MPLG2_1685"/>
<name>A0A2N9JF21_9ACTN</name>
<sequence>MTLQPAKDSWVDRFATESTPEGVTYDEVLLGGKEFPRSRSVAGILLGLLMFFTIAIGVAQLVNSIGWMILRPGGEYIDWLRANAAFDNPWGMLSAHLALATLIPLSLALVLFVHRRRPGFLASVRPWFRWRYMGISMGLALVVFNVFLFVQHLGQPFPALQPQQNFWAFLVVILLTSPLQAAAEEFFFRGYLLQAFHTLAPRSPWFGVVCSAALFALFHGTQNIPLFLDRFAFGVLVGVLVVKTGGLEAAIGAHVINNVLAFTYAGLVSTIAQVKATQVIGWVDFGWDVAGFGVYTVLAILIGRRMGLATTTPGIKKLEGVDPWEK</sequence>